<dbReference type="AlphaFoldDB" id="A0A9N9K0V0"/>
<evidence type="ECO:0000313" key="3">
    <source>
        <dbReference type="Proteomes" id="UP000789759"/>
    </source>
</evidence>
<dbReference type="Gene3D" id="1.20.1740.10">
    <property type="entry name" value="Amino acid/polyamine transporter I"/>
    <property type="match status" value="1"/>
</dbReference>
<feature type="transmembrane region" description="Helical" evidence="1">
    <location>
        <begin position="85"/>
        <end position="104"/>
    </location>
</feature>
<keyword evidence="3" id="KW-1185">Reference proteome</keyword>
<proteinExistence type="predicted"/>
<gene>
    <name evidence="2" type="ORF">CPELLU_LOCUS17833</name>
</gene>
<dbReference type="EMBL" id="CAJVQA010032077">
    <property type="protein sequence ID" value="CAG8802667.1"/>
    <property type="molecule type" value="Genomic_DNA"/>
</dbReference>
<reference evidence="2" key="1">
    <citation type="submission" date="2021-06" db="EMBL/GenBank/DDBJ databases">
        <authorList>
            <person name="Kallberg Y."/>
            <person name="Tangrot J."/>
            <person name="Rosling A."/>
        </authorList>
    </citation>
    <scope>NUCLEOTIDE SEQUENCE</scope>
    <source>
        <strain evidence="2">FL966</strain>
    </source>
</reference>
<accession>A0A9N9K0V0</accession>
<keyword evidence="1" id="KW-0812">Transmembrane</keyword>
<evidence type="ECO:0000256" key="1">
    <source>
        <dbReference type="SAM" id="Phobius"/>
    </source>
</evidence>
<keyword evidence="1" id="KW-1133">Transmembrane helix</keyword>
<evidence type="ECO:0000313" key="2">
    <source>
        <dbReference type="EMBL" id="CAG8802667.1"/>
    </source>
</evidence>
<comment type="caution">
    <text evidence="2">The sequence shown here is derived from an EMBL/GenBank/DDBJ whole genome shotgun (WGS) entry which is preliminary data.</text>
</comment>
<name>A0A9N9K0V0_9GLOM</name>
<keyword evidence="1" id="KW-0472">Membrane</keyword>
<sequence length="127" mass="13904">MFMQDYIHNNEMDSTGCLQSESSLKTSIQTPRDMSLSMLTTDKVQHFDEDLQNSELKEALNIIDSITISVGVIIGNGIFVLTGPAVILSLLLTVFTSIFVALSYKISSLFPISGGKTNTILHCDLDT</sequence>
<dbReference type="Proteomes" id="UP000789759">
    <property type="component" value="Unassembled WGS sequence"/>
</dbReference>
<protein>
    <submittedName>
        <fullName evidence="2">15334_t:CDS:1</fullName>
    </submittedName>
</protein>
<organism evidence="2 3">
    <name type="scientific">Cetraspora pellucida</name>
    <dbReference type="NCBI Taxonomy" id="1433469"/>
    <lineage>
        <taxon>Eukaryota</taxon>
        <taxon>Fungi</taxon>
        <taxon>Fungi incertae sedis</taxon>
        <taxon>Mucoromycota</taxon>
        <taxon>Glomeromycotina</taxon>
        <taxon>Glomeromycetes</taxon>
        <taxon>Diversisporales</taxon>
        <taxon>Gigasporaceae</taxon>
        <taxon>Cetraspora</taxon>
    </lineage>
</organism>